<feature type="signal peptide" evidence="2">
    <location>
        <begin position="1"/>
        <end position="19"/>
    </location>
</feature>
<organism evidence="3 4">
    <name type="scientific">Nonomuraea endophytica</name>
    <dbReference type="NCBI Taxonomy" id="714136"/>
    <lineage>
        <taxon>Bacteria</taxon>
        <taxon>Bacillati</taxon>
        <taxon>Actinomycetota</taxon>
        <taxon>Actinomycetes</taxon>
        <taxon>Streptosporangiales</taxon>
        <taxon>Streptosporangiaceae</taxon>
        <taxon>Nonomuraea</taxon>
    </lineage>
</organism>
<gene>
    <name evidence="3" type="ORF">HNR40_009954</name>
</gene>
<proteinExistence type="predicted"/>
<sequence>MNKLIALVASALLLVAVGAAQRLRPDADRVYQPLSSTGAIGQDVRTTPYTVRVERAETGRELVLTGFLDKKEKRATKGVWVVVHLTATATQERVQLGTVELQALNGTRYAATDRFSTLDSADLDAGIPRRGSIAFELPPDAVKGAILRITKARYTTIHRLNAALGPGVEVALGLSGAAVPTVTIAQEDS</sequence>
<dbReference type="InterPro" id="IPR029050">
    <property type="entry name" value="Immunoprotect_excell_Ig-like"/>
</dbReference>
<evidence type="ECO:0000256" key="1">
    <source>
        <dbReference type="ARBA" id="ARBA00022729"/>
    </source>
</evidence>
<dbReference type="Proteomes" id="UP000568380">
    <property type="component" value="Unassembled WGS sequence"/>
</dbReference>
<dbReference type="RefSeq" id="WP_184974419.1">
    <property type="nucleotide sequence ID" value="NZ_JACHIN010000023.1"/>
</dbReference>
<comment type="caution">
    <text evidence="3">The sequence shown here is derived from an EMBL/GenBank/DDBJ whole genome shotgun (WGS) entry which is preliminary data.</text>
</comment>
<evidence type="ECO:0000313" key="3">
    <source>
        <dbReference type="EMBL" id="MBB5084445.1"/>
    </source>
</evidence>
<reference evidence="3 4" key="1">
    <citation type="submission" date="2020-08" db="EMBL/GenBank/DDBJ databases">
        <title>Genomic Encyclopedia of Type Strains, Phase IV (KMG-IV): sequencing the most valuable type-strain genomes for metagenomic binning, comparative biology and taxonomic classification.</title>
        <authorList>
            <person name="Goeker M."/>
        </authorList>
    </citation>
    <scope>NUCLEOTIDE SEQUENCE [LARGE SCALE GENOMIC DNA]</scope>
    <source>
        <strain evidence="3 4">DSM 45385</strain>
    </source>
</reference>
<evidence type="ECO:0008006" key="5">
    <source>
        <dbReference type="Google" id="ProtNLM"/>
    </source>
</evidence>
<dbReference type="EMBL" id="JACHIN010000023">
    <property type="protein sequence ID" value="MBB5084445.1"/>
    <property type="molecule type" value="Genomic_DNA"/>
</dbReference>
<feature type="chain" id="PRO_5039466762" description="DUF4352 domain-containing protein" evidence="2">
    <location>
        <begin position="20"/>
        <end position="189"/>
    </location>
</feature>
<accession>A0A7W8EKN4</accession>
<dbReference type="Gene3D" id="2.60.40.1240">
    <property type="match status" value="1"/>
</dbReference>
<evidence type="ECO:0000256" key="2">
    <source>
        <dbReference type="SAM" id="SignalP"/>
    </source>
</evidence>
<dbReference type="AlphaFoldDB" id="A0A7W8EKN4"/>
<keyword evidence="1 2" id="KW-0732">Signal</keyword>
<evidence type="ECO:0000313" key="4">
    <source>
        <dbReference type="Proteomes" id="UP000568380"/>
    </source>
</evidence>
<keyword evidence="4" id="KW-1185">Reference proteome</keyword>
<name>A0A7W8EKN4_9ACTN</name>
<protein>
    <recommendedName>
        <fullName evidence="5">DUF4352 domain-containing protein</fullName>
    </recommendedName>
</protein>